<dbReference type="Proteomes" id="UP000004259">
    <property type="component" value="Unassembled WGS sequence"/>
</dbReference>
<evidence type="ECO:0000313" key="6">
    <source>
        <dbReference type="EMBL" id="EGC02505.1"/>
    </source>
</evidence>
<comment type="similarity">
    <text evidence="1">Belongs to the ABC transporter superfamily.</text>
</comment>
<dbReference type="InterPro" id="IPR003593">
    <property type="entry name" value="AAA+_ATPase"/>
</dbReference>
<dbReference type="GO" id="GO:0005524">
    <property type="term" value="F:ATP binding"/>
    <property type="evidence" value="ECO:0007669"/>
    <property type="project" value="UniProtKB-KW"/>
</dbReference>
<dbReference type="Pfam" id="PF00005">
    <property type="entry name" value="ABC_tran"/>
    <property type="match status" value="1"/>
</dbReference>
<dbReference type="PROSITE" id="PS00211">
    <property type="entry name" value="ABC_TRANSPORTER_1"/>
    <property type="match status" value="1"/>
</dbReference>
<accession>E9SDX6</accession>
<feature type="domain" description="ABC transporter" evidence="5">
    <location>
        <begin position="13"/>
        <end position="242"/>
    </location>
</feature>
<evidence type="ECO:0000256" key="1">
    <source>
        <dbReference type="ARBA" id="ARBA00005417"/>
    </source>
</evidence>
<keyword evidence="7" id="KW-1185">Reference proteome</keyword>
<proteinExistence type="inferred from homology"/>
<comment type="caution">
    <text evidence="6">The sequence shown here is derived from an EMBL/GenBank/DDBJ whole genome shotgun (WGS) entry which is preliminary data.</text>
</comment>
<dbReference type="PANTHER" id="PTHR43335">
    <property type="entry name" value="ABC TRANSPORTER, ATP-BINDING PROTEIN"/>
    <property type="match status" value="1"/>
</dbReference>
<reference evidence="6 7" key="1">
    <citation type="submission" date="2011-02" db="EMBL/GenBank/DDBJ databases">
        <authorList>
            <person name="Nelson K.E."/>
            <person name="Sutton G."/>
            <person name="Torralba M."/>
            <person name="Durkin S."/>
            <person name="Harkins D."/>
            <person name="Montgomery R."/>
            <person name="Ziemer C."/>
            <person name="Klaassens E."/>
            <person name="Ocuiv P."/>
            <person name="Morrison M."/>
        </authorList>
    </citation>
    <scope>NUCLEOTIDE SEQUENCE [LARGE SCALE GENOMIC DNA]</scope>
    <source>
        <strain evidence="6 7">8</strain>
    </source>
</reference>
<dbReference type="STRING" id="246199.CUS_5033"/>
<dbReference type="PANTHER" id="PTHR43335:SF8">
    <property type="entry name" value="ABC TRANSPORTER, ATP-BINDING PROTEIN"/>
    <property type="match status" value="1"/>
</dbReference>
<gene>
    <name evidence="6" type="primary">bcrA</name>
    <name evidence="6" type="ORF">CUS_5033</name>
</gene>
<dbReference type="eggNOG" id="COG1131">
    <property type="taxonomic scope" value="Bacteria"/>
</dbReference>
<dbReference type="InterPro" id="IPR003439">
    <property type="entry name" value="ABC_transporter-like_ATP-bd"/>
</dbReference>
<sequence>MKKKEETKMEYVLRTTELRKKYKGFTALDGLTMNIPKGAIYGFVGRNGAGKTTLIRLITGLQRPTEGGFEIFGIKNTDRDIVKSRRRMGAVVETPAIYLDLTARENLRQQYRILGLPNTDGIDELLELVGLADTGRKKAKNFSLGMKQRLGIAIALCGDPDLVVLDEPINGLDPQGIIEIRELILKLNRERNMTILISSHILDELAKLATHYGFIDSGRIVREMSAEELESACRKCVRMTVTDTGILSRVLDEMGIDYKILDDKTADVFAKLNFSQTAGKLSEQGCEVVSMTEKDESLESFYISLVGGEEQ</sequence>
<dbReference type="AlphaFoldDB" id="E9SDX6"/>
<dbReference type="EMBL" id="ADKM02000092">
    <property type="protein sequence ID" value="EGC02505.1"/>
    <property type="molecule type" value="Genomic_DNA"/>
</dbReference>
<organism evidence="6 7">
    <name type="scientific">Ruminococcus albus 8</name>
    <dbReference type="NCBI Taxonomy" id="246199"/>
    <lineage>
        <taxon>Bacteria</taxon>
        <taxon>Bacillati</taxon>
        <taxon>Bacillota</taxon>
        <taxon>Clostridia</taxon>
        <taxon>Eubacteriales</taxon>
        <taxon>Oscillospiraceae</taxon>
        <taxon>Ruminococcus</taxon>
    </lineage>
</organism>
<evidence type="ECO:0000256" key="4">
    <source>
        <dbReference type="ARBA" id="ARBA00022840"/>
    </source>
</evidence>
<keyword evidence="3" id="KW-0547">Nucleotide-binding</keyword>
<protein>
    <submittedName>
        <fullName evidence="6">Bacitracin ABC transporter, ATP-binding protein BcrA</fullName>
    </submittedName>
</protein>
<name>E9SDX6_RUMAL</name>
<evidence type="ECO:0000256" key="3">
    <source>
        <dbReference type="ARBA" id="ARBA00022741"/>
    </source>
</evidence>
<evidence type="ECO:0000313" key="7">
    <source>
        <dbReference type="Proteomes" id="UP000004259"/>
    </source>
</evidence>
<dbReference type="InterPro" id="IPR017871">
    <property type="entry name" value="ABC_transporter-like_CS"/>
</dbReference>
<dbReference type="SMART" id="SM00382">
    <property type="entry name" value="AAA"/>
    <property type="match status" value="1"/>
</dbReference>
<evidence type="ECO:0000256" key="2">
    <source>
        <dbReference type="ARBA" id="ARBA00022448"/>
    </source>
</evidence>
<keyword evidence="4 6" id="KW-0067">ATP-binding</keyword>
<dbReference type="Gene3D" id="3.40.50.300">
    <property type="entry name" value="P-loop containing nucleotide triphosphate hydrolases"/>
    <property type="match status" value="1"/>
</dbReference>
<keyword evidence="2" id="KW-0813">Transport</keyword>
<dbReference type="PROSITE" id="PS50893">
    <property type="entry name" value="ABC_TRANSPORTER_2"/>
    <property type="match status" value="1"/>
</dbReference>
<dbReference type="GO" id="GO:0016887">
    <property type="term" value="F:ATP hydrolysis activity"/>
    <property type="evidence" value="ECO:0007669"/>
    <property type="project" value="InterPro"/>
</dbReference>
<dbReference type="InterPro" id="IPR027417">
    <property type="entry name" value="P-loop_NTPase"/>
</dbReference>
<evidence type="ECO:0000259" key="5">
    <source>
        <dbReference type="PROSITE" id="PS50893"/>
    </source>
</evidence>
<dbReference type="SUPFAM" id="SSF52540">
    <property type="entry name" value="P-loop containing nucleoside triphosphate hydrolases"/>
    <property type="match status" value="1"/>
</dbReference>